<comment type="caution">
    <text evidence="2">The sequence shown here is derived from an EMBL/GenBank/DDBJ whole genome shotgun (WGS) entry which is preliminary data.</text>
</comment>
<organism evidence="2 3">
    <name type="scientific">Novipirellula rosea</name>
    <dbReference type="NCBI Taxonomy" id="1031540"/>
    <lineage>
        <taxon>Bacteria</taxon>
        <taxon>Pseudomonadati</taxon>
        <taxon>Planctomycetota</taxon>
        <taxon>Planctomycetia</taxon>
        <taxon>Pirellulales</taxon>
        <taxon>Pirellulaceae</taxon>
        <taxon>Novipirellula</taxon>
    </lineage>
</organism>
<sequence>MAQTTYGASNPNAGTGVPSGGRPQSNQTNGADRAKQKAGDAVETAKQQATQTQEELEQQAAEVATAAKQKAVEAAEAAKQSGRKYAHEKKARLADELGIFSGAIRKASSKLHEEQHDSLASYVDAAAEQLDHVRESLLSKDVGDLIADVQDFTRRRPEVVYGGLFVAGLAAMRFLKASKPERQTQTGQTQTGRADLKRHYNRPLSAFERDPLPANAGRSTAGTLATDGVNPNTPGGMQS</sequence>
<reference evidence="3" key="1">
    <citation type="journal article" date="2019" name="Int. J. Syst. Evol. Microbiol.">
        <title>The Global Catalogue of Microorganisms (GCM) 10K type strain sequencing project: providing services to taxonomists for standard genome sequencing and annotation.</title>
        <authorList>
            <consortium name="The Broad Institute Genomics Platform"/>
            <consortium name="The Broad Institute Genome Sequencing Center for Infectious Disease"/>
            <person name="Wu L."/>
            <person name="Ma J."/>
        </authorList>
    </citation>
    <scope>NUCLEOTIDE SEQUENCE [LARGE SCALE GENOMIC DNA]</scope>
    <source>
        <strain evidence="3">JCM 17759</strain>
    </source>
</reference>
<accession>A0ABP8MTM3</accession>
<feature type="compositionally biased region" description="Polar residues" evidence="1">
    <location>
        <begin position="217"/>
        <end position="239"/>
    </location>
</feature>
<proteinExistence type="predicted"/>
<feature type="region of interest" description="Disordered" evidence="1">
    <location>
        <begin position="1"/>
        <end position="88"/>
    </location>
</feature>
<protein>
    <submittedName>
        <fullName evidence="2">Uncharacterized protein</fullName>
    </submittedName>
</protein>
<gene>
    <name evidence="2" type="ORF">GCM10023156_26260</name>
</gene>
<feature type="compositionally biased region" description="Low complexity" evidence="1">
    <location>
        <begin position="41"/>
        <end position="80"/>
    </location>
</feature>
<feature type="region of interest" description="Disordered" evidence="1">
    <location>
        <begin position="178"/>
        <end position="239"/>
    </location>
</feature>
<feature type="compositionally biased region" description="Polar residues" evidence="1">
    <location>
        <begin position="1"/>
        <end position="13"/>
    </location>
</feature>
<evidence type="ECO:0000313" key="3">
    <source>
        <dbReference type="Proteomes" id="UP001500840"/>
    </source>
</evidence>
<dbReference type="EMBL" id="BAABGA010000035">
    <property type="protein sequence ID" value="GAA4454206.1"/>
    <property type="molecule type" value="Genomic_DNA"/>
</dbReference>
<feature type="compositionally biased region" description="Low complexity" evidence="1">
    <location>
        <begin position="183"/>
        <end position="192"/>
    </location>
</feature>
<name>A0ABP8MTM3_9BACT</name>
<dbReference type="Proteomes" id="UP001500840">
    <property type="component" value="Unassembled WGS sequence"/>
</dbReference>
<keyword evidence="3" id="KW-1185">Reference proteome</keyword>
<dbReference type="Gene3D" id="1.20.5.1230">
    <property type="entry name" value="Apolipoprotein A-I"/>
    <property type="match status" value="1"/>
</dbReference>
<dbReference type="RefSeq" id="WP_345322659.1">
    <property type="nucleotide sequence ID" value="NZ_BAABGA010000035.1"/>
</dbReference>
<evidence type="ECO:0000256" key="1">
    <source>
        <dbReference type="SAM" id="MobiDB-lite"/>
    </source>
</evidence>
<evidence type="ECO:0000313" key="2">
    <source>
        <dbReference type="EMBL" id="GAA4454206.1"/>
    </source>
</evidence>